<reference evidence="3" key="1">
    <citation type="submission" date="2025-08" db="UniProtKB">
        <authorList>
            <consortium name="RefSeq"/>
        </authorList>
    </citation>
    <scope>IDENTIFICATION</scope>
    <source>
        <tissue evidence="3">White muscle</tissue>
    </source>
</reference>
<evidence type="ECO:0000313" key="3">
    <source>
        <dbReference type="RefSeq" id="XP_038840702.1"/>
    </source>
</evidence>
<organism evidence="2 3">
    <name type="scientific">Salvelinus namaycush</name>
    <name type="common">Lake trout</name>
    <name type="synonym">Salmo namaycush</name>
    <dbReference type="NCBI Taxonomy" id="8040"/>
    <lineage>
        <taxon>Eukaryota</taxon>
        <taxon>Metazoa</taxon>
        <taxon>Chordata</taxon>
        <taxon>Craniata</taxon>
        <taxon>Vertebrata</taxon>
        <taxon>Euteleostomi</taxon>
        <taxon>Actinopterygii</taxon>
        <taxon>Neopterygii</taxon>
        <taxon>Teleostei</taxon>
        <taxon>Protacanthopterygii</taxon>
        <taxon>Salmoniformes</taxon>
        <taxon>Salmonidae</taxon>
        <taxon>Salmoninae</taxon>
        <taxon>Salvelinus</taxon>
    </lineage>
</organism>
<accession>A0A8U0QCA5</accession>
<feature type="region of interest" description="Disordered" evidence="1">
    <location>
        <begin position="92"/>
        <end position="113"/>
    </location>
</feature>
<protein>
    <submittedName>
        <fullName evidence="3">Kinesin-like protein KIF3C</fullName>
    </submittedName>
</protein>
<name>A0A8U0QCA5_SALNM</name>
<dbReference type="Proteomes" id="UP000808372">
    <property type="component" value="Unplaced"/>
</dbReference>
<dbReference type="GeneID" id="120039318"/>
<keyword evidence="2" id="KW-1185">Reference proteome</keyword>
<gene>
    <name evidence="3" type="primary">LOC120039318</name>
</gene>
<sequence>MKKRLASAVGYKRPISQYARVALAMGAHSRYRAENIMFLELDMSPPTTVSLDHWPSEVGPDCSSSPTDSALYRERATRVRKSRSWCQAPRAITSSSSTVSLATHSTATPSTAQ</sequence>
<dbReference type="RefSeq" id="XP_038840702.1">
    <property type="nucleotide sequence ID" value="XM_038984774.1"/>
</dbReference>
<evidence type="ECO:0000256" key="1">
    <source>
        <dbReference type="SAM" id="MobiDB-lite"/>
    </source>
</evidence>
<dbReference type="AlphaFoldDB" id="A0A8U0QCA5"/>
<proteinExistence type="predicted"/>
<evidence type="ECO:0000313" key="2">
    <source>
        <dbReference type="Proteomes" id="UP000808372"/>
    </source>
</evidence>
<dbReference type="KEGG" id="snh:120039318"/>